<proteinExistence type="predicted"/>
<gene>
    <name evidence="1" type="ORF">GLYMA_15G103400</name>
</gene>
<dbReference type="Gramene" id="KRH11372">
    <property type="protein sequence ID" value="KRH11372"/>
    <property type="gene ID" value="GLYMA_15G103400"/>
</dbReference>
<dbReference type="AlphaFoldDB" id="A0A0R0FYV8"/>
<reference evidence="1 2" key="1">
    <citation type="journal article" date="2010" name="Nature">
        <title>Genome sequence of the palaeopolyploid soybean.</title>
        <authorList>
            <person name="Schmutz J."/>
            <person name="Cannon S.B."/>
            <person name="Schlueter J."/>
            <person name="Ma J."/>
            <person name="Mitros T."/>
            <person name="Nelson W."/>
            <person name="Hyten D.L."/>
            <person name="Song Q."/>
            <person name="Thelen J.J."/>
            <person name="Cheng J."/>
            <person name="Xu D."/>
            <person name="Hellsten U."/>
            <person name="May G.D."/>
            <person name="Yu Y."/>
            <person name="Sakurai T."/>
            <person name="Umezawa T."/>
            <person name="Bhattacharyya M.K."/>
            <person name="Sandhu D."/>
            <person name="Valliyodan B."/>
            <person name="Lindquist E."/>
            <person name="Peto M."/>
            <person name="Grant D."/>
            <person name="Shu S."/>
            <person name="Goodstein D."/>
            <person name="Barry K."/>
            <person name="Futrell-Griggs M."/>
            <person name="Abernathy B."/>
            <person name="Du J."/>
            <person name="Tian Z."/>
            <person name="Zhu L."/>
            <person name="Gill N."/>
            <person name="Joshi T."/>
            <person name="Libault M."/>
            <person name="Sethuraman A."/>
            <person name="Zhang X.-C."/>
            <person name="Shinozaki K."/>
            <person name="Nguyen H.T."/>
            <person name="Wing R.A."/>
            <person name="Cregan P."/>
            <person name="Specht J."/>
            <person name="Grimwood J."/>
            <person name="Rokhsar D."/>
            <person name="Stacey G."/>
            <person name="Shoemaker R.C."/>
            <person name="Jackson S.A."/>
        </authorList>
    </citation>
    <scope>NUCLEOTIDE SEQUENCE [LARGE SCALE GENOMIC DNA]</scope>
    <source>
        <strain evidence="2">cv. Williams 82</strain>
        <tissue evidence="1">Callus</tissue>
    </source>
</reference>
<dbReference type="Proteomes" id="UP000008827">
    <property type="component" value="Chromosome 15"/>
</dbReference>
<reference evidence="1" key="3">
    <citation type="submission" date="2018-07" db="EMBL/GenBank/DDBJ databases">
        <title>WGS assembly of Glycine max.</title>
        <authorList>
            <person name="Schmutz J."/>
            <person name="Cannon S."/>
            <person name="Schlueter J."/>
            <person name="Ma J."/>
            <person name="Mitros T."/>
            <person name="Nelson W."/>
            <person name="Hyten D."/>
            <person name="Song Q."/>
            <person name="Thelen J."/>
            <person name="Cheng J."/>
            <person name="Xu D."/>
            <person name="Hellsten U."/>
            <person name="May G."/>
            <person name="Yu Y."/>
            <person name="Sakurai T."/>
            <person name="Umezawa T."/>
            <person name="Bhattacharyya M."/>
            <person name="Sandhu D."/>
            <person name="Valliyodan B."/>
            <person name="Lindquist E."/>
            <person name="Peto M."/>
            <person name="Grant D."/>
            <person name="Shu S."/>
            <person name="Goodstein D."/>
            <person name="Barry K."/>
            <person name="Futrell-Griggs M."/>
            <person name="Abernathy B."/>
            <person name="Du J."/>
            <person name="Tian Z."/>
            <person name="Zhu L."/>
            <person name="Gill N."/>
            <person name="Joshi T."/>
            <person name="Libault M."/>
            <person name="Sethuraman A."/>
            <person name="Zhang X."/>
            <person name="Shinozaki K."/>
            <person name="Nguyen H."/>
            <person name="Wing R."/>
            <person name="Cregan P."/>
            <person name="Specht J."/>
            <person name="Grimwood J."/>
            <person name="Rokhsar D."/>
            <person name="Stacey G."/>
            <person name="Shoemaker R."/>
            <person name="Jackson S."/>
        </authorList>
    </citation>
    <scope>NUCLEOTIDE SEQUENCE</scope>
    <source>
        <tissue evidence="1">Callus</tissue>
    </source>
</reference>
<dbReference type="EMBL" id="CM000848">
    <property type="protein sequence ID" value="KRH11372.1"/>
    <property type="molecule type" value="Genomic_DNA"/>
</dbReference>
<organism evidence="1">
    <name type="scientific">Glycine max</name>
    <name type="common">Soybean</name>
    <name type="synonym">Glycine hispida</name>
    <dbReference type="NCBI Taxonomy" id="3847"/>
    <lineage>
        <taxon>Eukaryota</taxon>
        <taxon>Viridiplantae</taxon>
        <taxon>Streptophyta</taxon>
        <taxon>Embryophyta</taxon>
        <taxon>Tracheophyta</taxon>
        <taxon>Spermatophyta</taxon>
        <taxon>Magnoliopsida</taxon>
        <taxon>eudicotyledons</taxon>
        <taxon>Gunneridae</taxon>
        <taxon>Pentapetalae</taxon>
        <taxon>rosids</taxon>
        <taxon>fabids</taxon>
        <taxon>Fabales</taxon>
        <taxon>Fabaceae</taxon>
        <taxon>Papilionoideae</taxon>
        <taxon>50 kb inversion clade</taxon>
        <taxon>NPAAA clade</taxon>
        <taxon>indigoferoid/millettioid clade</taxon>
        <taxon>Phaseoleae</taxon>
        <taxon>Glycine</taxon>
        <taxon>Glycine subgen. Soja</taxon>
    </lineage>
</organism>
<accession>A0A0R0FYV8</accession>
<evidence type="ECO:0000313" key="1">
    <source>
        <dbReference type="EMBL" id="KRH11372.1"/>
    </source>
</evidence>
<evidence type="ECO:0000313" key="3">
    <source>
        <dbReference type="Proteomes" id="UP000008827"/>
    </source>
</evidence>
<dbReference type="InParanoid" id="A0A0R0FYV8"/>
<dbReference type="EnsemblPlants" id="KRH11372">
    <property type="protein sequence ID" value="KRH11372"/>
    <property type="gene ID" value="GLYMA_15G103400"/>
</dbReference>
<sequence>MRNLEARVLVSNSSMGGALTLDEAFAILYVNLIRIFPLATSDILTFHKLCGLPVSRSNGETHVMQLESTNEENHG</sequence>
<protein>
    <submittedName>
        <fullName evidence="1 2">Uncharacterized protein</fullName>
    </submittedName>
</protein>
<reference evidence="2" key="2">
    <citation type="submission" date="2018-02" db="UniProtKB">
        <authorList>
            <consortium name="EnsemblPlants"/>
        </authorList>
    </citation>
    <scope>IDENTIFICATION</scope>
    <source>
        <strain evidence="2">Williams 82</strain>
    </source>
</reference>
<name>A0A0R0FYV8_SOYBN</name>
<evidence type="ECO:0000313" key="2">
    <source>
        <dbReference type="EnsemblPlants" id="KRH11372"/>
    </source>
</evidence>
<keyword evidence="3" id="KW-1185">Reference proteome</keyword>